<dbReference type="PANTHER" id="PTHR13789">
    <property type="entry name" value="MONOOXYGENASE"/>
    <property type="match status" value="1"/>
</dbReference>
<accession>A0A285KG14</accession>
<dbReference type="InterPro" id="IPR050493">
    <property type="entry name" value="FAD-dep_Monooxygenase_BioMet"/>
</dbReference>
<dbReference type="GO" id="GO:0071949">
    <property type="term" value="F:FAD binding"/>
    <property type="evidence" value="ECO:0007669"/>
    <property type="project" value="InterPro"/>
</dbReference>
<dbReference type="PRINTS" id="PR00420">
    <property type="entry name" value="RNGMNOXGNASE"/>
</dbReference>
<dbReference type="RefSeq" id="WP_097328626.1">
    <property type="nucleotide sequence ID" value="NZ_OBDY01000040.1"/>
</dbReference>
<feature type="domain" description="FAD-binding" evidence="3">
    <location>
        <begin position="141"/>
        <end position="318"/>
    </location>
</feature>
<dbReference type="SUPFAM" id="SSF51905">
    <property type="entry name" value="FAD/NAD(P)-binding domain"/>
    <property type="match status" value="1"/>
</dbReference>
<dbReference type="PANTHER" id="PTHR13789:SF309">
    <property type="entry name" value="PUTATIVE (AFU_ORTHOLOGUE AFUA_6G14510)-RELATED"/>
    <property type="match status" value="1"/>
</dbReference>
<protein>
    <submittedName>
        <fullName evidence="4">2-polyprenyl-6-methoxyphenol hydroxylase</fullName>
    </submittedName>
</protein>
<dbReference type="InterPro" id="IPR002938">
    <property type="entry name" value="FAD-bd"/>
</dbReference>
<dbReference type="Pfam" id="PF13450">
    <property type="entry name" value="NAD_binding_8"/>
    <property type="match status" value="1"/>
</dbReference>
<gene>
    <name evidence="4" type="ORF">SAMN05421748_14055</name>
</gene>
<reference evidence="4 5" key="1">
    <citation type="submission" date="2017-09" db="EMBL/GenBank/DDBJ databases">
        <authorList>
            <person name="Ehlers B."/>
            <person name="Leendertz F.H."/>
        </authorList>
    </citation>
    <scope>NUCLEOTIDE SEQUENCE [LARGE SCALE GENOMIC DNA]</scope>
    <source>
        <strain evidence="4 5">CGMCC 4.6857</strain>
    </source>
</reference>
<dbReference type="Pfam" id="PF01494">
    <property type="entry name" value="FAD_binding_3"/>
    <property type="match status" value="1"/>
</dbReference>
<dbReference type="Gene3D" id="3.50.50.60">
    <property type="entry name" value="FAD/NAD(P)-binding domain"/>
    <property type="match status" value="1"/>
</dbReference>
<evidence type="ECO:0000259" key="3">
    <source>
        <dbReference type="Pfam" id="PF01494"/>
    </source>
</evidence>
<dbReference type="Proteomes" id="UP000219612">
    <property type="component" value="Unassembled WGS sequence"/>
</dbReference>
<keyword evidence="1" id="KW-0560">Oxidoreductase</keyword>
<keyword evidence="5" id="KW-1185">Reference proteome</keyword>
<proteinExistence type="predicted"/>
<organism evidence="4 5">
    <name type="scientific">Paractinoplanes atraurantiacus</name>
    <dbReference type="NCBI Taxonomy" id="1036182"/>
    <lineage>
        <taxon>Bacteria</taxon>
        <taxon>Bacillati</taxon>
        <taxon>Actinomycetota</taxon>
        <taxon>Actinomycetes</taxon>
        <taxon>Micromonosporales</taxon>
        <taxon>Micromonosporaceae</taxon>
        <taxon>Paractinoplanes</taxon>
    </lineage>
</organism>
<evidence type="ECO:0000256" key="2">
    <source>
        <dbReference type="ARBA" id="ARBA00023033"/>
    </source>
</evidence>
<dbReference type="OrthoDB" id="9782160at2"/>
<dbReference type="AlphaFoldDB" id="A0A285KG14"/>
<sequence>MTDDSVLVVGGGVAGLALARALRQRDVPFELVERDPAAGDGGLAINLPGNAVAALHALGLRAGLEKIGRPTRRREYRSAAGKVLFAVDEEEFWGPDARPRCVRRSDLHALLGEDIPRTHEKVGPVELEPSGARVGGRRYGFVVGADGVHSSVREQVFGHAGMRSAMLSRASWRFMAPNPGVDCFTVWSGAEGAFLMIPVDDSEVYVFASATRGGPVDPDPSWLRETFGAYPAPVREVLGNLGRLYHSPIEEVRIATWHRDRCVLIGDAAHATAPVWAQGGALAMEDAITLADLLAGGAWDSVGARYEERRRDRVTHVQAATDRFSKVAGLPIRLRNALLPLMGPISYKAAYGPLR</sequence>
<evidence type="ECO:0000313" key="5">
    <source>
        <dbReference type="Proteomes" id="UP000219612"/>
    </source>
</evidence>
<evidence type="ECO:0000256" key="1">
    <source>
        <dbReference type="ARBA" id="ARBA00023002"/>
    </source>
</evidence>
<dbReference type="GO" id="GO:0004497">
    <property type="term" value="F:monooxygenase activity"/>
    <property type="evidence" value="ECO:0007669"/>
    <property type="project" value="UniProtKB-KW"/>
</dbReference>
<name>A0A285KG14_9ACTN</name>
<keyword evidence="2" id="KW-0503">Monooxygenase</keyword>
<evidence type="ECO:0000313" key="4">
    <source>
        <dbReference type="EMBL" id="SNY71562.1"/>
    </source>
</evidence>
<dbReference type="InterPro" id="IPR036188">
    <property type="entry name" value="FAD/NAD-bd_sf"/>
</dbReference>
<dbReference type="EMBL" id="OBDY01000040">
    <property type="protein sequence ID" value="SNY71562.1"/>
    <property type="molecule type" value="Genomic_DNA"/>
</dbReference>